<proteinExistence type="predicted"/>
<evidence type="ECO:0008006" key="4">
    <source>
        <dbReference type="Google" id="ProtNLM"/>
    </source>
</evidence>
<dbReference type="EMBL" id="FRCY01000002">
    <property type="protein sequence ID" value="SHM54476.1"/>
    <property type="molecule type" value="Genomic_DNA"/>
</dbReference>
<gene>
    <name evidence="2" type="ORF">SAMN04488057_10293</name>
</gene>
<dbReference type="Proteomes" id="UP000184513">
    <property type="component" value="Unassembled WGS sequence"/>
</dbReference>
<keyword evidence="1" id="KW-0812">Transmembrane</keyword>
<feature type="transmembrane region" description="Helical" evidence="1">
    <location>
        <begin position="7"/>
        <end position="24"/>
    </location>
</feature>
<accession>A0A1M7JNC4</accession>
<evidence type="ECO:0000313" key="2">
    <source>
        <dbReference type="EMBL" id="SHM54476.1"/>
    </source>
</evidence>
<dbReference type="RefSeq" id="WP_084096929.1">
    <property type="nucleotide sequence ID" value="NZ_FRCY01000002.1"/>
</dbReference>
<dbReference type="OrthoDB" id="1093345at2"/>
<evidence type="ECO:0000256" key="1">
    <source>
        <dbReference type="SAM" id="Phobius"/>
    </source>
</evidence>
<organism evidence="2 3">
    <name type="scientific">Cyclobacterium lianum</name>
    <dbReference type="NCBI Taxonomy" id="388280"/>
    <lineage>
        <taxon>Bacteria</taxon>
        <taxon>Pseudomonadati</taxon>
        <taxon>Bacteroidota</taxon>
        <taxon>Cytophagia</taxon>
        <taxon>Cytophagales</taxon>
        <taxon>Cyclobacteriaceae</taxon>
        <taxon>Cyclobacterium</taxon>
    </lineage>
</organism>
<keyword evidence="1" id="KW-0472">Membrane</keyword>
<evidence type="ECO:0000313" key="3">
    <source>
        <dbReference type="Proteomes" id="UP000184513"/>
    </source>
</evidence>
<dbReference type="STRING" id="388280.SAMN04488057_10293"/>
<protein>
    <recommendedName>
        <fullName evidence="4">DUF3352 domain-containing protein</fullName>
    </recommendedName>
</protein>
<name>A0A1M7JNC4_9BACT</name>
<dbReference type="AlphaFoldDB" id="A0A1M7JNC4"/>
<dbReference type="SUPFAM" id="SSF75011">
    <property type="entry name" value="3-carboxy-cis,cis-mucoante lactonizing enzyme"/>
    <property type="match status" value="1"/>
</dbReference>
<reference evidence="2 3" key="1">
    <citation type="submission" date="2016-11" db="EMBL/GenBank/DDBJ databases">
        <authorList>
            <person name="Jaros S."/>
            <person name="Januszkiewicz K."/>
            <person name="Wedrychowicz H."/>
        </authorList>
    </citation>
    <scope>NUCLEOTIDE SEQUENCE [LARGE SCALE GENOMIC DNA]</scope>
    <source>
        <strain evidence="2 3">CGMCC 1.6102</strain>
    </source>
</reference>
<keyword evidence="3" id="KW-1185">Reference proteome</keyword>
<sequence length="909" mass="103832">MNQIKSLLVILVILVLGGAAFLFYRSGFLLNRLEGSEVISPDAVFIYETRDPVGMWNTIVGQPIWEKLQQLPVIAEMESRLIHLDSITGKSGALDKYLKGQQFKLSMHPLGKEDFGFLITVAFNDRAFLDFVQDFQRDKDGQADPVKVRTYSGVNLFELSLDKGERTFTYAIIDNVLMGSYTSFLVEEGIRYAKSTELRSFKQTYTHLFQSESQVGSQGMVRLSGDGLSDFINQLSSEKNNKLVQDLNANNYSATLVPAFLDEGLSISGKLFVNGQEKKVFSGYEDHGNLPFASLISKRAALLYLYLFPDFQFYRRIPNTSFSPDPLLADQLAESVAIQNFVSTLSGNAALVLEEGILEERPDQILLLDTKDAESSFSHLADYNLEWNQEDYSKNYRDYFLGHEIILMDINEFPAHVFDGNFAGFPKCYLAVAEGQLILANSLKTMKNYLEDLYYDNTWGKSVLMSKLLKEGQGKEAPVQIYLNNDRFFPALIRSSQPAWSPVFQKYASVFRSFEFLKIYLKDEGDIEIQIAITPEERSSNGQLMLKESRSILFDKKLIYGPAGLENFNDKSTDFLLQDEDLFIHLVTAEGERVFSERIPEDIITDVFQIDYYKNGKLQLVFATQNLIYALDRYGNLLPGFPIHFEEGRDITYLNVLDYDNNRDYRFFVADAEGNLFVYSGSGELLQEWDPRQSTDGPLAVMPAHHRVPGLGDFMVAMHTNGKLRFFNRRGQDKEGGNIVLGESLSTDYGIEEGREEGLSKIVTVNDAGEVVKVNFKGELTYRNQLLRPDRNTRFDLVNDQIGTDFVWVIREYNELKVLNPDESLLFDTNIISEQLDYRYFSFGPANKIFVVLDRTQDFAYLYNYRGKLINQKPISVSENLWISFSGSRNEYTLVTVYENQLQEYKIPF</sequence>
<keyword evidence="1" id="KW-1133">Transmembrane helix</keyword>